<keyword evidence="2" id="KW-0695">RNA-directed DNA polymerase</keyword>
<proteinExistence type="predicted"/>
<dbReference type="Pfam" id="PF17919">
    <property type="entry name" value="RT_RNaseH_2"/>
    <property type="match status" value="1"/>
</dbReference>
<comment type="caution">
    <text evidence="2">The sequence shown here is derived from an EMBL/GenBank/DDBJ whole genome shotgun (WGS) entry which is preliminary data.</text>
</comment>
<dbReference type="PANTHER" id="PTHR34072">
    <property type="entry name" value="ENZYMATIC POLYPROTEIN-RELATED"/>
    <property type="match status" value="1"/>
</dbReference>
<accession>A0A6L2JIZ3</accession>
<protein>
    <submittedName>
        <fullName evidence="2">Reverse transcriptase domain-containing protein</fullName>
    </submittedName>
</protein>
<dbReference type="GO" id="GO:0003964">
    <property type="term" value="F:RNA-directed DNA polymerase activity"/>
    <property type="evidence" value="ECO:0007669"/>
    <property type="project" value="UniProtKB-KW"/>
</dbReference>
<feature type="domain" description="Reverse transcriptase/retrotransposon-derived protein RNase H-like" evidence="1">
    <location>
        <begin position="220"/>
        <end position="296"/>
    </location>
</feature>
<dbReference type="InterPro" id="IPR041577">
    <property type="entry name" value="RT_RNaseH_2"/>
</dbReference>
<dbReference type="SUPFAM" id="SSF56672">
    <property type="entry name" value="DNA/RNA polymerases"/>
    <property type="match status" value="1"/>
</dbReference>
<reference evidence="2" key="1">
    <citation type="journal article" date="2019" name="Sci. Rep.">
        <title>Draft genome of Tanacetum cinerariifolium, the natural source of mosquito coil.</title>
        <authorList>
            <person name="Yamashiro T."/>
            <person name="Shiraishi A."/>
            <person name="Satake H."/>
            <person name="Nakayama K."/>
        </authorList>
    </citation>
    <scope>NUCLEOTIDE SEQUENCE</scope>
</reference>
<sequence>MVIDVEETPEQEEEVEDKFKEFPLEGRLRIKTPIQDPPTHLEMKPLQKHLEYAFWKKILFFQYLYPLCSKTMKRNVLFSFSKITRKRLLGKYTILRALAFFCKHKINFEDDAKLVIQRQRRLNPNVKGFVKKRLSNFSMLEKCHFMVTEGIVLGHKASSAGLEVDKEKIDVIAKIPPPNNVKVVRSFLGHVRYGRRSIKDFSKISRLMTKLLEKDSVFDFNKECIKAFKTLKEKLMNAPIMVSPDWSQLFELMCDASDFAVGFVLGQREGRHFHHIHFASKTLKTHNKTIRSVRRNYLL</sequence>
<evidence type="ECO:0000259" key="1">
    <source>
        <dbReference type="Pfam" id="PF17919"/>
    </source>
</evidence>
<keyword evidence="2" id="KW-0808">Transferase</keyword>
<dbReference type="InterPro" id="IPR043128">
    <property type="entry name" value="Rev_trsase/Diguanyl_cyclase"/>
</dbReference>
<evidence type="ECO:0000313" key="2">
    <source>
        <dbReference type="EMBL" id="GEU37021.1"/>
    </source>
</evidence>
<keyword evidence="2" id="KW-0548">Nucleotidyltransferase</keyword>
<dbReference type="AlphaFoldDB" id="A0A6L2JIZ3"/>
<dbReference type="Gene3D" id="3.30.70.270">
    <property type="match status" value="1"/>
</dbReference>
<organism evidence="2">
    <name type="scientific">Tanacetum cinerariifolium</name>
    <name type="common">Dalmatian daisy</name>
    <name type="synonym">Chrysanthemum cinerariifolium</name>
    <dbReference type="NCBI Taxonomy" id="118510"/>
    <lineage>
        <taxon>Eukaryota</taxon>
        <taxon>Viridiplantae</taxon>
        <taxon>Streptophyta</taxon>
        <taxon>Embryophyta</taxon>
        <taxon>Tracheophyta</taxon>
        <taxon>Spermatophyta</taxon>
        <taxon>Magnoliopsida</taxon>
        <taxon>eudicotyledons</taxon>
        <taxon>Gunneridae</taxon>
        <taxon>Pentapetalae</taxon>
        <taxon>asterids</taxon>
        <taxon>campanulids</taxon>
        <taxon>Asterales</taxon>
        <taxon>Asteraceae</taxon>
        <taxon>Asteroideae</taxon>
        <taxon>Anthemideae</taxon>
        <taxon>Anthemidinae</taxon>
        <taxon>Tanacetum</taxon>
    </lineage>
</organism>
<dbReference type="FunFam" id="3.30.70.270:FF:000020">
    <property type="entry name" value="Transposon Tf2-6 polyprotein-like Protein"/>
    <property type="match status" value="1"/>
</dbReference>
<dbReference type="PANTHER" id="PTHR34072:SF44">
    <property type="entry name" value="RNA-DIRECTED DNA POLYMERASE"/>
    <property type="match status" value="1"/>
</dbReference>
<dbReference type="InterPro" id="IPR043502">
    <property type="entry name" value="DNA/RNA_pol_sf"/>
</dbReference>
<gene>
    <name evidence="2" type="ORF">Tci_008999</name>
</gene>
<name>A0A6L2JIZ3_TANCI</name>
<dbReference type="EMBL" id="BKCJ010000877">
    <property type="protein sequence ID" value="GEU37021.1"/>
    <property type="molecule type" value="Genomic_DNA"/>
</dbReference>